<keyword evidence="4" id="KW-0285">Flavoprotein</keyword>
<name>A0A7X0J8B1_9SPHI</name>
<evidence type="ECO:0000256" key="6">
    <source>
        <dbReference type="ARBA" id="ARBA00022857"/>
    </source>
</evidence>
<evidence type="ECO:0000313" key="8">
    <source>
        <dbReference type="EMBL" id="MBB6501702.1"/>
    </source>
</evidence>
<keyword evidence="5" id="KW-0274">FAD</keyword>
<organism evidence="8 9">
    <name type="scientific">Pedobacter cryoconitis</name>
    <dbReference type="NCBI Taxonomy" id="188932"/>
    <lineage>
        <taxon>Bacteria</taxon>
        <taxon>Pseudomonadati</taxon>
        <taxon>Bacteroidota</taxon>
        <taxon>Sphingobacteriia</taxon>
        <taxon>Sphingobacteriales</taxon>
        <taxon>Sphingobacteriaceae</taxon>
        <taxon>Pedobacter</taxon>
    </lineage>
</organism>
<comment type="caution">
    <text evidence="8">The sequence shown here is derived from an EMBL/GenBank/DDBJ whole genome shotgun (WGS) entry which is preliminary data.</text>
</comment>
<dbReference type="AlphaFoldDB" id="A0A7X0J8B1"/>
<dbReference type="EC" id="1.14.13.59" evidence="8"/>
<evidence type="ECO:0000256" key="5">
    <source>
        <dbReference type="ARBA" id="ARBA00022827"/>
    </source>
</evidence>
<dbReference type="Gene3D" id="3.50.50.60">
    <property type="entry name" value="FAD/NAD(P)-binding domain"/>
    <property type="match status" value="1"/>
</dbReference>
<dbReference type="SUPFAM" id="SSF51905">
    <property type="entry name" value="FAD/NAD(P)-binding domain"/>
    <property type="match status" value="1"/>
</dbReference>
<dbReference type="PANTHER" id="PTHR42802">
    <property type="entry name" value="MONOOXYGENASE"/>
    <property type="match status" value="1"/>
</dbReference>
<evidence type="ECO:0000256" key="4">
    <source>
        <dbReference type="ARBA" id="ARBA00022630"/>
    </source>
</evidence>
<evidence type="ECO:0000256" key="1">
    <source>
        <dbReference type="ARBA" id="ARBA00001974"/>
    </source>
</evidence>
<evidence type="ECO:0000256" key="2">
    <source>
        <dbReference type="ARBA" id="ARBA00004924"/>
    </source>
</evidence>
<reference evidence="8 9" key="1">
    <citation type="submission" date="2020-08" db="EMBL/GenBank/DDBJ databases">
        <title>Genomic Encyclopedia of Type Strains, Phase IV (KMG-V): Genome sequencing to study the core and pangenomes of soil and plant-associated prokaryotes.</title>
        <authorList>
            <person name="Whitman W."/>
        </authorList>
    </citation>
    <scope>NUCLEOTIDE SEQUENCE [LARGE SCALE GENOMIC DNA]</scope>
    <source>
        <strain evidence="8 9">M2T3</strain>
    </source>
</reference>
<dbReference type="PANTHER" id="PTHR42802:SF1">
    <property type="entry name" value="L-ORNITHINE N(5)-MONOOXYGENASE"/>
    <property type="match status" value="1"/>
</dbReference>
<dbReference type="GO" id="GO:0047091">
    <property type="term" value="F:L-lysine 6-monooxygenase (NADPH) activity"/>
    <property type="evidence" value="ECO:0007669"/>
    <property type="project" value="UniProtKB-EC"/>
</dbReference>
<evidence type="ECO:0000256" key="3">
    <source>
        <dbReference type="ARBA" id="ARBA00007588"/>
    </source>
</evidence>
<proteinExistence type="inferred from homology"/>
<comment type="similarity">
    <text evidence="3">Belongs to the lysine N(6)-hydroxylase/L-ornithine N(5)-oxygenase family.</text>
</comment>
<evidence type="ECO:0000313" key="9">
    <source>
        <dbReference type="Proteomes" id="UP000521017"/>
    </source>
</evidence>
<dbReference type="InterPro" id="IPR036188">
    <property type="entry name" value="FAD/NAD-bd_sf"/>
</dbReference>
<comment type="cofactor">
    <cofactor evidence="1">
        <name>FAD</name>
        <dbReference type="ChEBI" id="CHEBI:57692"/>
    </cofactor>
</comment>
<dbReference type="Pfam" id="PF13434">
    <property type="entry name" value="Lys_Orn_oxgnase"/>
    <property type="match status" value="1"/>
</dbReference>
<keyword evidence="6" id="KW-0521">NADP</keyword>
<sequence length="442" mass="50858">MNTKKTYSVIGIGIGPFNLGLAALLEPVNELSSLFFDQSEEFNWHPGLMLDSATLQTPFLCDCVSMADPTSHFSFLNFMKQTGRLYKFFIRENFFVLRKEYNAYCKWVAGQLLNCRFSHQVKSVVFEDGLYQVSVLNLKTKETKTYFAKKLALGTGTRPDVPDFVKKADFQNVIHTSAYLNRKAEMLESRSVTIIGSGQSAAEVFYDLLPQTKHGLQLNWFTRPDRFFPMEYSKLSLELTSPEYIDYFYNMPAAKRKQMLTMQKSLFKGISFDLINQIYDLMYEMTVGDEEISVQLRPNIQLDHINAEADDTYTLELTHVAQQKKFYSTADFVVLGTGYTYHEPEFLQGIKERISRSENGLYAVNRNYTIDHNASEIFVQNAESHTHSFISTDLGMGAYRNSIIINQLAEREVYKVEERIAYQEFGLEESPVLFNDLDTVIL</sequence>
<dbReference type="RefSeq" id="WP_184627691.1">
    <property type="nucleotide sequence ID" value="NZ_JACHCC010000010.1"/>
</dbReference>
<dbReference type="InterPro" id="IPR025700">
    <property type="entry name" value="Lys/Orn_oxygenase"/>
</dbReference>
<keyword evidence="7 8" id="KW-0560">Oxidoreductase</keyword>
<protein>
    <submittedName>
        <fullName evidence="8">Lysine N6-hydroxylase</fullName>
        <ecNumber evidence="8">1.14.13.59</ecNumber>
    </submittedName>
</protein>
<evidence type="ECO:0000256" key="7">
    <source>
        <dbReference type="ARBA" id="ARBA00023002"/>
    </source>
</evidence>
<dbReference type="Proteomes" id="UP000521017">
    <property type="component" value="Unassembled WGS sequence"/>
</dbReference>
<comment type="pathway">
    <text evidence="2">Siderophore biosynthesis.</text>
</comment>
<gene>
    <name evidence="8" type="ORF">HDF25_003877</name>
</gene>
<dbReference type="EMBL" id="JACHCC010000010">
    <property type="protein sequence ID" value="MBB6501702.1"/>
    <property type="molecule type" value="Genomic_DNA"/>
</dbReference>
<accession>A0A7X0J8B1</accession>